<dbReference type="Pfam" id="PF00583">
    <property type="entry name" value="Acetyltransf_1"/>
    <property type="match status" value="1"/>
</dbReference>
<accession>A0A9X4P7I6</accession>
<gene>
    <name evidence="2" type="ORF">NF708_06640</name>
</gene>
<dbReference type="InterPro" id="IPR000182">
    <property type="entry name" value="GNAT_dom"/>
</dbReference>
<dbReference type="SUPFAM" id="SSF55729">
    <property type="entry name" value="Acyl-CoA N-acyltransferases (Nat)"/>
    <property type="match status" value="1"/>
</dbReference>
<proteinExistence type="predicted"/>
<dbReference type="Gene3D" id="3.40.630.30">
    <property type="match status" value="1"/>
</dbReference>
<dbReference type="InterPro" id="IPR016181">
    <property type="entry name" value="Acyl_CoA_acyltransferase"/>
</dbReference>
<dbReference type="CDD" id="cd04301">
    <property type="entry name" value="NAT_SF"/>
    <property type="match status" value="1"/>
</dbReference>
<dbReference type="Proteomes" id="UP001153203">
    <property type="component" value="Unassembled WGS sequence"/>
</dbReference>
<dbReference type="RefSeq" id="WP_279363194.1">
    <property type="nucleotide sequence ID" value="NZ_JAMWGA010000003.1"/>
</dbReference>
<dbReference type="AlphaFoldDB" id="A0A9X4P7I6"/>
<name>A0A9X4P7I6_9LACT</name>
<feature type="domain" description="N-acetyltransferase" evidence="1">
    <location>
        <begin position="3"/>
        <end position="168"/>
    </location>
</feature>
<organism evidence="2 3">
    <name type="scientific">Lactococcus formosensis</name>
    <dbReference type="NCBI Taxonomy" id="1281486"/>
    <lineage>
        <taxon>Bacteria</taxon>
        <taxon>Bacillati</taxon>
        <taxon>Bacillota</taxon>
        <taxon>Bacilli</taxon>
        <taxon>Lactobacillales</taxon>
        <taxon>Streptococcaceae</taxon>
        <taxon>Lactococcus</taxon>
    </lineage>
</organism>
<evidence type="ECO:0000259" key="1">
    <source>
        <dbReference type="PROSITE" id="PS51186"/>
    </source>
</evidence>
<sequence>MNYNFRKATLNEVKHIFELIQRRMNWMDKVGIKQWNVTEYDKIYPIEYYMKEQSKGTLFVLEEKKTNNIVAAAVLFEEDDRWNDGASSFYLHNFVTDIEAKGVGKIFLAKAEEYATIKGKKYFRLDSAEDNKNLEQYYTSQGFEAVGRCIDRQYIGILRQKELSKKIHE</sequence>
<reference evidence="2" key="1">
    <citation type="submission" date="2022-06" db="EMBL/GenBank/DDBJ databases">
        <title>Lactococcus from bovine mastitis in China.</title>
        <authorList>
            <person name="Lin Y."/>
            <person name="Han B."/>
        </authorList>
    </citation>
    <scope>NUCLEOTIDE SEQUENCE</scope>
    <source>
        <strain evidence="2">Hebei-B-39</strain>
    </source>
</reference>
<comment type="caution">
    <text evidence="2">The sequence shown here is derived from an EMBL/GenBank/DDBJ whole genome shotgun (WGS) entry which is preliminary data.</text>
</comment>
<dbReference type="PROSITE" id="PS51186">
    <property type="entry name" value="GNAT"/>
    <property type="match status" value="1"/>
</dbReference>
<dbReference type="GO" id="GO:0016747">
    <property type="term" value="F:acyltransferase activity, transferring groups other than amino-acyl groups"/>
    <property type="evidence" value="ECO:0007669"/>
    <property type="project" value="InterPro"/>
</dbReference>
<dbReference type="EMBL" id="JAMWGI010000003">
    <property type="protein sequence ID" value="MDG6193678.1"/>
    <property type="molecule type" value="Genomic_DNA"/>
</dbReference>
<evidence type="ECO:0000313" key="3">
    <source>
        <dbReference type="Proteomes" id="UP001153203"/>
    </source>
</evidence>
<protein>
    <submittedName>
        <fullName evidence="2">GNAT family N-acetyltransferase</fullName>
    </submittedName>
</protein>
<evidence type="ECO:0000313" key="2">
    <source>
        <dbReference type="EMBL" id="MDG6193678.1"/>
    </source>
</evidence>